<name>A0A9W7XTU3_9FUNG</name>
<dbReference type="OrthoDB" id="3797628at2759"/>
<dbReference type="Pfam" id="PF12110">
    <property type="entry name" value="Nup96"/>
    <property type="match status" value="1"/>
</dbReference>
<evidence type="ECO:0000313" key="3">
    <source>
        <dbReference type="Proteomes" id="UP001149813"/>
    </source>
</evidence>
<dbReference type="InterPro" id="IPR021967">
    <property type="entry name" value="Nup98_C"/>
</dbReference>
<proteinExistence type="predicted"/>
<protein>
    <recommendedName>
        <fullName evidence="1">Nuclear pore complex protein NUP96 C-terminal domain-containing protein</fullName>
    </recommendedName>
</protein>
<evidence type="ECO:0000259" key="1">
    <source>
        <dbReference type="Pfam" id="PF12110"/>
    </source>
</evidence>
<organism evidence="2 3">
    <name type="scientific">Coemansia erecta</name>
    <dbReference type="NCBI Taxonomy" id="147472"/>
    <lineage>
        <taxon>Eukaryota</taxon>
        <taxon>Fungi</taxon>
        <taxon>Fungi incertae sedis</taxon>
        <taxon>Zoopagomycota</taxon>
        <taxon>Kickxellomycotina</taxon>
        <taxon>Kickxellomycetes</taxon>
        <taxon>Kickxellales</taxon>
        <taxon>Kickxellaceae</taxon>
        <taxon>Coemansia</taxon>
    </lineage>
</organism>
<sequence length="585" mass="64296">MTAFENECRVLELATALFDDLPAELGQSEFSRKQLLQIQSVRHCQALTSWLMSAVYNSAQQDLLRAGQSSSPSAASIFALLSGHQIDHACLAATLYRDYRLATLIVQCGVGTVGGGGNDCQVCELICTHVERFAATGSGNDLAQDYRHVYELLSGNVKWETRAVKDAGDARVFVAQGVNWKHAFALGLWYAELPADLVSNAVTLYECMISSDMLVTPPLPGWVYECGSEISLVTKSIGQLQDLVSAQDLFSCWVWDPVFQLLKLYSRPTHPLESALVSESFSPARANTCFLALLAWLLSGVLKVCRFGDSVPATSGTLLAYDRPLTSWVHQLECLGMWHWSCYLLLQLSSPDVLKENVICSLLERSLQNSLPTASLVPPAVADLMPSSVLIDTDDQIDFVLNHLHLPAQWLYDANATRSHYDCNRALTHAVNSSADAILRQVVWLINAGQYLLVHMLILQQIAPDAILCGEYDLLGRVLGHLDPIQAASCVLLEQWELGGCVFSLFLSAVRDLPAILHSIADDDDRNTIDDSLQQIALVYEQMQVLLLALPLLSFRFSMLSGSTGFSNGTCACWFTSDEASELKI</sequence>
<keyword evidence="3" id="KW-1185">Reference proteome</keyword>
<feature type="non-terminal residue" evidence="2">
    <location>
        <position position="585"/>
    </location>
</feature>
<dbReference type="Proteomes" id="UP001149813">
    <property type="component" value="Unassembled WGS sequence"/>
</dbReference>
<feature type="domain" description="Nuclear pore complex protein NUP96 C-terminal" evidence="1">
    <location>
        <begin position="76"/>
        <end position="417"/>
    </location>
</feature>
<evidence type="ECO:0000313" key="2">
    <source>
        <dbReference type="EMBL" id="KAJ1719241.1"/>
    </source>
</evidence>
<reference evidence="2" key="1">
    <citation type="submission" date="2022-07" db="EMBL/GenBank/DDBJ databases">
        <title>Phylogenomic reconstructions and comparative analyses of Kickxellomycotina fungi.</title>
        <authorList>
            <person name="Reynolds N.K."/>
            <person name="Stajich J.E."/>
            <person name="Barry K."/>
            <person name="Grigoriev I.V."/>
            <person name="Crous P."/>
            <person name="Smith M.E."/>
        </authorList>
    </citation>
    <scope>NUCLEOTIDE SEQUENCE</scope>
    <source>
        <strain evidence="2">NBRC 32514</strain>
    </source>
</reference>
<gene>
    <name evidence="2" type="ORF">LPJ53_005962</name>
</gene>
<comment type="caution">
    <text evidence="2">The sequence shown here is derived from an EMBL/GenBank/DDBJ whole genome shotgun (WGS) entry which is preliminary data.</text>
</comment>
<accession>A0A9W7XTU3</accession>
<dbReference type="EMBL" id="JANBOJ010000446">
    <property type="protein sequence ID" value="KAJ1719241.1"/>
    <property type="molecule type" value="Genomic_DNA"/>
</dbReference>
<dbReference type="AlphaFoldDB" id="A0A9W7XTU3"/>
<dbReference type="Gene3D" id="1.25.40.690">
    <property type="match status" value="1"/>
</dbReference>